<sequence>MELPRRLNWIRNRPWRPHVRRRKFNIGSQQFKEEAALRLKGEDIEQHSDTDEQVSEDEDNVEYHPEDTDTSDESDEEVTGGEAAPAERFKSKNATHLLAPGACAATVQEVELHPRRPHIASAHSEAGEDSPVELLGVHVGQDVALAVSSTSVLMLTIRDKWTGRRRWLMWSSASAARCLSPPGEATPHGDISVVPVCSGCIAAIVSCPPCTLGRRQKAKE</sequence>
<evidence type="ECO:0000313" key="2">
    <source>
        <dbReference type="EMBL" id="TNN61468.1"/>
    </source>
</evidence>
<organism evidence="2 3">
    <name type="scientific">Liparis tanakae</name>
    <name type="common">Tanaka's snailfish</name>
    <dbReference type="NCBI Taxonomy" id="230148"/>
    <lineage>
        <taxon>Eukaryota</taxon>
        <taxon>Metazoa</taxon>
        <taxon>Chordata</taxon>
        <taxon>Craniata</taxon>
        <taxon>Vertebrata</taxon>
        <taxon>Euteleostomi</taxon>
        <taxon>Actinopterygii</taxon>
        <taxon>Neopterygii</taxon>
        <taxon>Teleostei</taxon>
        <taxon>Neoteleostei</taxon>
        <taxon>Acanthomorphata</taxon>
        <taxon>Eupercaria</taxon>
        <taxon>Perciformes</taxon>
        <taxon>Cottioidei</taxon>
        <taxon>Cottales</taxon>
        <taxon>Liparidae</taxon>
        <taxon>Liparis</taxon>
    </lineage>
</organism>
<feature type="compositionally biased region" description="Acidic residues" evidence="1">
    <location>
        <begin position="51"/>
        <end position="60"/>
    </location>
</feature>
<feature type="compositionally biased region" description="Acidic residues" evidence="1">
    <location>
        <begin position="68"/>
        <end position="79"/>
    </location>
</feature>
<dbReference type="EMBL" id="SRLO01000315">
    <property type="protein sequence ID" value="TNN61468.1"/>
    <property type="molecule type" value="Genomic_DNA"/>
</dbReference>
<feature type="region of interest" description="Disordered" evidence="1">
    <location>
        <begin position="37"/>
        <end position="91"/>
    </location>
</feature>
<proteinExistence type="predicted"/>
<keyword evidence="3" id="KW-1185">Reference proteome</keyword>
<gene>
    <name evidence="2" type="ORF">EYF80_028347</name>
</gene>
<evidence type="ECO:0000256" key="1">
    <source>
        <dbReference type="SAM" id="MobiDB-lite"/>
    </source>
</evidence>
<dbReference type="AlphaFoldDB" id="A0A4Z2H6E5"/>
<reference evidence="2 3" key="1">
    <citation type="submission" date="2019-03" db="EMBL/GenBank/DDBJ databases">
        <title>First draft genome of Liparis tanakae, snailfish: a comprehensive survey of snailfish specific genes.</title>
        <authorList>
            <person name="Kim W."/>
            <person name="Song I."/>
            <person name="Jeong J.-H."/>
            <person name="Kim D."/>
            <person name="Kim S."/>
            <person name="Ryu S."/>
            <person name="Song J.Y."/>
            <person name="Lee S.K."/>
        </authorList>
    </citation>
    <scope>NUCLEOTIDE SEQUENCE [LARGE SCALE GENOMIC DNA]</scope>
    <source>
        <tissue evidence="2">Muscle</tissue>
    </source>
</reference>
<name>A0A4Z2H6E5_9TELE</name>
<feature type="compositionally biased region" description="Basic and acidic residues" evidence="1">
    <location>
        <begin position="37"/>
        <end position="50"/>
    </location>
</feature>
<protein>
    <submittedName>
        <fullName evidence="2">Uncharacterized protein</fullName>
    </submittedName>
</protein>
<dbReference type="Proteomes" id="UP000314294">
    <property type="component" value="Unassembled WGS sequence"/>
</dbReference>
<evidence type="ECO:0000313" key="3">
    <source>
        <dbReference type="Proteomes" id="UP000314294"/>
    </source>
</evidence>
<comment type="caution">
    <text evidence="2">The sequence shown here is derived from an EMBL/GenBank/DDBJ whole genome shotgun (WGS) entry which is preliminary data.</text>
</comment>
<accession>A0A4Z2H6E5</accession>